<name>A0ABS9X4D7_9GAMM</name>
<dbReference type="Proteomes" id="UP001139646">
    <property type="component" value="Unassembled WGS sequence"/>
</dbReference>
<evidence type="ECO:0000313" key="2">
    <source>
        <dbReference type="Proteomes" id="UP001139646"/>
    </source>
</evidence>
<keyword evidence="2" id="KW-1185">Reference proteome</keyword>
<sequence>MPVNQRQYDQLTEMGINLWQHKIVSTEDDKSNLHNEQHEALYTSQDNLSLSDLTKQTLFTDILSSCGVSIGEITAKKDHLDLGVFNWYFTDKPHDISPIQYKHNTLFSPSISLISQSPALKKQLWLTISTNLL</sequence>
<organism evidence="1 2">
    <name type="scientific">Colwellia maritima</name>
    <dbReference type="NCBI Taxonomy" id="2912588"/>
    <lineage>
        <taxon>Bacteria</taxon>
        <taxon>Pseudomonadati</taxon>
        <taxon>Pseudomonadota</taxon>
        <taxon>Gammaproteobacteria</taxon>
        <taxon>Alteromonadales</taxon>
        <taxon>Colwelliaceae</taxon>
        <taxon>Colwellia</taxon>
    </lineage>
</organism>
<comment type="caution">
    <text evidence="1">The sequence shown here is derived from an EMBL/GenBank/DDBJ whole genome shotgun (WGS) entry which is preliminary data.</text>
</comment>
<dbReference type="RefSeq" id="WP_242287775.1">
    <property type="nucleotide sequence ID" value="NZ_JAKKSL010000004.1"/>
</dbReference>
<dbReference type="SUPFAM" id="SSF102220">
    <property type="entry name" value="DNA polymerase III psi subunit"/>
    <property type="match status" value="1"/>
</dbReference>
<protein>
    <submittedName>
        <fullName evidence="1">Uncharacterized protein</fullName>
    </submittedName>
</protein>
<reference evidence="1" key="1">
    <citation type="submission" date="2022-01" db="EMBL/GenBank/DDBJ databases">
        <title>Colwellia maritima, isolated from seawater.</title>
        <authorList>
            <person name="Kristyanto S."/>
            <person name="Jung J."/>
            <person name="Jeon C.O."/>
        </authorList>
    </citation>
    <scope>NUCLEOTIDE SEQUENCE</scope>
    <source>
        <strain evidence="1">MSW7</strain>
    </source>
</reference>
<evidence type="ECO:0000313" key="1">
    <source>
        <dbReference type="EMBL" id="MCI2285097.1"/>
    </source>
</evidence>
<proteinExistence type="predicted"/>
<dbReference type="EMBL" id="JAKKSL010000004">
    <property type="protein sequence ID" value="MCI2285097.1"/>
    <property type="molecule type" value="Genomic_DNA"/>
</dbReference>
<dbReference type="InterPro" id="IPR036654">
    <property type="entry name" value="DNA_pol_III_psi_sf"/>
</dbReference>
<accession>A0ABS9X4D7</accession>
<gene>
    <name evidence="1" type="ORF">L3081_19000</name>
</gene>